<dbReference type="AlphaFoldDB" id="A0A239K2H1"/>
<keyword evidence="5" id="KW-0677">Repeat</keyword>
<dbReference type="GO" id="GO:0005737">
    <property type="term" value="C:cytoplasm"/>
    <property type="evidence" value="ECO:0007669"/>
    <property type="project" value="UniProtKB-SubCell"/>
</dbReference>
<keyword evidence="11" id="KW-0067">ATP-binding</keyword>
<keyword evidence="14" id="KW-0234">DNA repair</keyword>
<evidence type="ECO:0000256" key="8">
    <source>
        <dbReference type="ARBA" id="ARBA00022769"/>
    </source>
</evidence>
<protein>
    <recommendedName>
        <fullName evidence="17">UvrABC system protein A</fullName>
    </recommendedName>
    <alternativeName>
        <fullName evidence="18">Excinuclease ABC subunit A</fullName>
    </alternativeName>
</protein>
<dbReference type="InterPro" id="IPR027417">
    <property type="entry name" value="P-loop_NTPase"/>
</dbReference>
<evidence type="ECO:0000256" key="6">
    <source>
        <dbReference type="ARBA" id="ARBA00022741"/>
    </source>
</evidence>
<evidence type="ECO:0000256" key="10">
    <source>
        <dbReference type="ARBA" id="ARBA00022833"/>
    </source>
</evidence>
<sequence>MKWLEIGTLTVDDKKKALLLNLHEGYEKALNKLDMFSHCMLYCLLEDRIEVYVTKILEMSEKTGQLILKIPAINIQHPQEKTEDLKILEKVKVSGQLVDIKPYFPAEEVVLEADEPKKRFCLNYADHVVGEYTMYGNRRMIQLYKDVLDEMEPNMELTEFIKKGDYIRVLWWFHRFDKDSFRRKRMCNPPYNNSPRTGIFATRSPVRPNPVGSTIVRVQQVDYYNRTIDIEGFDGFQGTKIFQIMFYQPSIDRVEGATLPSWVSHWTKYKNFDRAKEIVVPPEEHQLEMITNEENDVFCAELETNLDIEDEYDNQEIHVHNARIHNLKNVSVSILKNSIILITGVSGSGKSSLAFDTIFAESQKQFTDLVLSNQMLNDTFSDVYVDKITGLQPSIAIEQRTLGINPRSTVGSVTKIADVLKLLFATIGKRVCPSCHQIVDDSNVCKGCGAILFDRTPQVFSYNHPDYMCPVCKGLGVEMGIDEEKIVEHPEKSLLDGASSLYGDLRKHRKKPNANWMRGEILALADDMNVDLELPFYQLSEEFKQQFFYGSNGREVSLVYENSKGRSGVIRRPVEGAVNLIERLAHDTKSTRSTDQVTRFMSKKTCSRCKGERLLEEGRLVNIQGYRYPEIVSLSIERLREWCHRIYEQLIKEQQDKTRMIFIKLNQRLKRIQSVGLGYITLNRSVPSLSDGEAQRLKLATQFGTGLSNILYIMDEPSKGLHPKDYRFLMDVIVDLKKHGNTVILVEHKKSFLTIADMHLHMGPKAGRYGGELVSVHHRKEIENQLILQDCSDDIDTIKVIDSVSLDNNKAIKDTYIQLKGVTTNNLKNVDVAIPIGMMTAVIGVSGSGKSSLISKTLYPYIMSTLGRIVEEKGTFQKVIDTESFEDVCYVNQKAIGSNSRSNPGTYTGVFDLIRQCYADTQQAKKMNLSKEYFSFNSKKGQCRECSGLGEVVVNMHYMDDLYVPCNKCHGKRYSKEVLKIRRKDFSIGDILDIEIHDLLEVFQEEKEIVRQLSMLNKVGLGYLKLGQSASTLSGGEAQRIKLAKELYKKECKNILYILDEPTTGLHEEDVEKVIDVLKELKEKGATIIIIEHNLKMIKKCDYIVELGPGGGVQGGHILQAGFQKS</sequence>
<evidence type="ECO:0000313" key="21">
    <source>
        <dbReference type="EMBL" id="SNT11284.1"/>
    </source>
</evidence>
<dbReference type="PANTHER" id="PTHR43152">
    <property type="entry name" value="UVRABC SYSTEM PROTEIN A"/>
    <property type="match status" value="1"/>
</dbReference>
<evidence type="ECO:0000256" key="17">
    <source>
        <dbReference type="ARBA" id="ARBA00039316"/>
    </source>
</evidence>
<dbReference type="Gene3D" id="3.40.50.300">
    <property type="entry name" value="P-loop containing nucleotide triphosphate hydrolases"/>
    <property type="match status" value="2"/>
</dbReference>
<dbReference type="PROSITE" id="PS50893">
    <property type="entry name" value="ABC_TRANSPORTER_2"/>
    <property type="match status" value="1"/>
</dbReference>
<dbReference type="PROSITE" id="PS51668">
    <property type="entry name" value="TSAA_2"/>
    <property type="match status" value="1"/>
</dbReference>
<evidence type="ECO:0000256" key="2">
    <source>
        <dbReference type="ARBA" id="ARBA00022490"/>
    </source>
</evidence>
<evidence type="ECO:0000256" key="14">
    <source>
        <dbReference type="ARBA" id="ARBA00023204"/>
    </source>
</evidence>
<dbReference type="GO" id="GO:0005524">
    <property type="term" value="F:ATP binding"/>
    <property type="evidence" value="ECO:0007669"/>
    <property type="project" value="UniProtKB-KW"/>
</dbReference>
<dbReference type="GO" id="GO:0016887">
    <property type="term" value="F:ATP hydrolysis activity"/>
    <property type="evidence" value="ECO:0007669"/>
    <property type="project" value="InterPro"/>
</dbReference>
<name>A0A239K2H1_9FIRM</name>
<keyword evidence="13" id="KW-0238">DNA-binding</keyword>
<dbReference type="PANTHER" id="PTHR43152:SF3">
    <property type="entry name" value="UVRABC SYSTEM PROTEIN A"/>
    <property type="match status" value="1"/>
</dbReference>
<evidence type="ECO:0000256" key="4">
    <source>
        <dbReference type="ARBA" id="ARBA00022723"/>
    </source>
</evidence>
<evidence type="ECO:0000256" key="1">
    <source>
        <dbReference type="ARBA" id="ARBA00004496"/>
    </source>
</evidence>
<evidence type="ECO:0000256" key="12">
    <source>
        <dbReference type="ARBA" id="ARBA00022881"/>
    </source>
</evidence>
<dbReference type="Pfam" id="PF17755">
    <property type="entry name" value="UvrA_DNA-bind"/>
    <property type="match status" value="1"/>
</dbReference>
<dbReference type="RefSeq" id="WP_176431556.1">
    <property type="nucleotide sequence ID" value="NZ_FZOJ01000041.1"/>
</dbReference>
<keyword evidence="6" id="KW-0547">Nucleotide-binding</keyword>
<reference evidence="21 22" key="1">
    <citation type="submission" date="2017-06" db="EMBL/GenBank/DDBJ databases">
        <authorList>
            <person name="Kim H.J."/>
            <person name="Triplett B.A."/>
        </authorList>
    </citation>
    <scope>NUCLEOTIDE SEQUENCE [LARGE SCALE GENOMIC DNA]</scope>
    <source>
        <strain evidence="21 22">SCA</strain>
    </source>
</reference>
<keyword evidence="9" id="KW-0863">Zinc-finger</keyword>
<dbReference type="PROSITE" id="PS00211">
    <property type="entry name" value="ABC_TRANSPORTER_1"/>
    <property type="match status" value="1"/>
</dbReference>
<dbReference type="InterPro" id="IPR036414">
    <property type="entry name" value="YaeB_N_sf"/>
</dbReference>
<evidence type="ECO:0000256" key="18">
    <source>
        <dbReference type="ARBA" id="ARBA00042156"/>
    </source>
</evidence>
<evidence type="ECO:0000259" key="19">
    <source>
        <dbReference type="PROSITE" id="PS50893"/>
    </source>
</evidence>
<dbReference type="GO" id="GO:0008270">
    <property type="term" value="F:zinc ion binding"/>
    <property type="evidence" value="ECO:0007669"/>
    <property type="project" value="UniProtKB-KW"/>
</dbReference>
<keyword evidence="8" id="KW-0228">DNA excision</keyword>
<comment type="subcellular location">
    <subcellularLocation>
        <location evidence="1">Cytoplasm</location>
    </subcellularLocation>
</comment>
<dbReference type="Proteomes" id="UP000198304">
    <property type="component" value="Unassembled WGS sequence"/>
</dbReference>
<evidence type="ECO:0000256" key="9">
    <source>
        <dbReference type="ARBA" id="ARBA00022771"/>
    </source>
</evidence>
<dbReference type="GO" id="GO:0003677">
    <property type="term" value="F:DNA binding"/>
    <property type="evidence" value="ECO:0007669"/>
    <property type="project" value="UniProtKB-KW"/>
</dbReference>
<evidence type="ECO:0000256" key="11">
    <source>
        <dbReference type="ARBA" id="ARBA00022840"/>
    </source>
</evidence>
<dbReference type="InterPro" id="IPR041552">
    <property type="entry name" value="UvrA_DNA-bd"/>
</dbReference>
<feature type="domain" description="TsaA-like" evidence="20">
    <location>
        <begin position="126"/>
        <end position="256"/>
    </location>
</feature>
<dbReference type="SUPFAM" id="SSF52540">
    <property type="entry name" value="P-loop containing nucleoside triphosphate hydrolases"/>
    <property type="match status" value="2"/>
</dbReference>
<evidence type="ECO:0000313" key="22">
    <source>
        <dbReference type="Proteomes" id="UP000198304"/>
    </source>
</evidence>
<dbReference type="InterPro" id="IPR023370">
    <property type="entry name" value="TrmO-like_N"/>
</dbReference>
<comment type="similarity">
    <text evidence="16">Belongs to the ABC transporter superfamily. UvrA family.</text>
</comment>
<keyword evidence="12" id="KW-0267">Excision nuclease</keyword>
<accession>A0A239K2H1</accession>
<evidence type="ECO:0000256" key="5">
    <source>
        <dbReference type="ARBA" id="ARBA00022737"/>
    </source>
</evidence>
<keyword evidence="7" id="KW-0227">DNA damage</keyword>
<organism evidence="21 22">
    <name type="scientific">Anaerovirgula multivorans</name>
    <dbReference type="NCBI Taxonomy" id="312168"/>
    <lineage>
        <taxon>Bacteria</taxon>
        <taxon>Bacillati</taxon>
        <taxon>Bacillota</taxon>
        <taxon>Clostridia</taxon>
        <taxon>Peptostreptococcales</taxon>
        <taxon>Natronincolaceae</taxon>
        <taxon>Anaerovirgula</taxon>
    </lineage>
</organism>
<dbReference type="GO" id="GO:0006281">
    <property type="term" value="P:DNA repair"/>
    <property type="evidence" value="ECO:0007669"/>
    <property type="project" value="UniProtKB-KW"/>
</dbReference>
<keyword evidence="2" id="KW-0963">Cytoplasm</keyword>
<keyword evidence="22" id="KW-1185">Reference proteome</keyword>
<keyword evidence="10" id="KW-0862">Zinc</keyword>
<evidence type="ECO:0000256" key="15">
    <source>
        <dbReference type="ARBA" id="ARBA00033753"/>
    </source>
</evidence>
<dbReference type="InterPro" id="IPR003439">
    <property type="entry name" value="ABC_transporter-like_ATP-bd"/>
</dbReference>
<evidence type="ECO:0000256" key="7">
    <source>
        <dbReference type="ARBA" id="ARBA00022763"/>
    </source>
</evidence>
<evidence type="ECO:0000256" key="16">
    <source>
        <dbReference type="ARBA" id="ARBA00038000"/>
    </source>
</evidence>
<dbReference type="GO" id="GO:0004518">
    <property type="term" value="F:nuclease activity"/>
    <property type="evidence" value="ECO:0007669"/>
    <property type="project" value="UniProtKB-KW"/>
</dbReference>
<dbReference type="Gene3D" id="1.10.8.280">
    <property type="entry name" value="ABC transporter ATPase domain-like"/>
    <property type="match status" value="1"/>
</dbReference>
<dbReference type="InterPro" id="IPR036413">
    <property type="entry name" value="YaeB-like_sf"/>
</dbReference>
<dbReference type="EMBL" id="FZOJ01000041">
    <property type="protein sequence ID" value="SNT11284.1"/>
    <property type="molecule type" value="Genomic_DNA"/>
</dbReference>
<keyword evidence="3" id="KW-0949">S-adenosyl-L-methionine</keyword>
<dbReference type="Gene3D" id="1.20.1580.10">
    <property type="entry name" value="ABC transporter ATPase like domain"/>
    <property type="match status" value="2"/>
</dbReference>
<dbReference type="Pfam" id="PF01980">
    <property type="entry name" value="TrmO_N"/>
    <property type="match status" value="1"/>
</dbReference>
<keyword evidence="4" id="KW-0479">Metal-binding</keyword>
<dbReference type="InterPro" id="IPR017871">
    <property type="entry name" value="ABC_transporter-like_CS"/>
</dbReference>
<dbReference type="Gene3D" id="2.40.30.70">
    <property type="entry name" value="YaeB-like"/>
    <property type="match status" value="1"/>
</dbReference>
<dbReference type="Pfam" id="PF00005">
    <property type="entry name" value="ABC_tran"/>
    <property type="match status" value="1"/>
</dbReference>
<evidence type="ECO:0000256" key="3">
    <source>
        <dbReference type="ARBA" id="ARBA00022691"/>
    </source>
</evidence>
<feature type="domain" description="ABC transporter" evidence="19">
    <location>
        <begin position="812"/>
        <end position="1124"/>
    </location>
</feature>
<gene>
    <name evidence="21" type="ORF">SAMN05446037_104119</name>
</gene>
<dbReference type="SUPFAM" id="SSF118196">
    <property type="entry name" value="YaeB-like"/>
    <property type="match status" value="1"/>
</dbReference>
<evidence type="ECO:0000256" key="13">
    <source>
        <dbReference type="ARBA" id="ARBA00023125"/>
    </source>
</evidence>
<evidence type="ECO:0000259" key="20">
    <source>
        <dbReference type="PROSITE" id="PS51668"/>
    </source>
</evidence>
<comment type="similarity">
    <text evidence="15">Belongs to the tRNA methyltransferase O family.</text>
</comment>
<proteinExistence type="inferred from homology"/>